<dbReference type="AlphaFoldDB" id="Q2KTY6"/>
<dbReference type="InterPro" id="IPR050315">
    <property type="entry name" value="FAD-oxidoreductase_2"/>
</dbReference>
<gene>
    <name evidence="6" type="ordered locus">BAV3264</name>
</gene>
<comment type="cofactor">
    <cofactor evidence="1">
        <name>FAD</name>
        <dbReference type="ChEBI" id="CHEBI:57692"/>
    </cofactor>
</comment>
<protein>
    <submittedName>
        <fullName evidence="6">Dehydrogenase</fullName>
    </submittedName>
</protein>
<dbReference type="eggNOG" id="COG1053">
    <property type="taxonomic scope" value="Bacteria"/>
</dbReference>
<dbReference type="Proteomes" id="UP000001977">
    <property type="component" value="Chromosome"/>
</dbReference>
<evidence type="ECO:0000313" key="7">
    <source>
        <dbReference type="Proteomes" id="UP000001977"/>
    </source>
</evidence>
<keyword evidence="3" id="KW-0274">FAD</keyword>
<evidence type="ECO:0000313" key="6">
    <source>
        <dbReference type="EMBL" id="CAJ50874.1"/>
    </source>
</evidence>
<dbReference type="InterPro" id="IPR036188">
    <property type="entry name" value="FAD/NAD-bd_sf"/>
</dbReference>
<dbReference type="KEGG" id="bav:BAV3264"/>
<evidence type="ECO:0000259" key="5">
    <source>
        <dbReference type="Pfam" id="PF00890"/>
    </source>
</evidence>
<evidence type="ECO:0000256" key="3">
    <source>
        <dbReference type="ARBA" id="ARBA00022827"/>
    </source>
</evidence>
<dbReference type="NCBIfam" id="NF006130">
    <property type="entry name" value="PRK08274.1"/>
    <property type="match status" value="1"/>
</dbReference>
<dbReference type="SUPFAM" id="SSF56425">
    <property type="entry name" value="Succinate dehydrogenase/fumarate reductase flavoprotein, catalytic domain"/>
    <property type="match status" value="1"/>
</dbReference>
<sequence>VSDSNLAKSVDVLVVGAGNAALCSALAAAEQGASVLVLERAPESARGGNSAYTGGAFRVAYDGVEDIQKLVPDLSADELAKSDFGAYPASQYFDELIEMSGMRADGDLVEVLVNRSFETLQWMRSHGVRFIPIHGRQSFLVDGKNKFWGGLTVEVSGGGAGLVDALFTKAEKLGIRIAYDHKMTELIVENGRVCGVVASHKGQTLRLRAGAVILAAGGYHANAQWRASYLGKNWDLAKVRGSRYNTGLAIQAALDMGARAAGHWTACHSVFYDANAPEFGQPNLLNQQKNYFNLGVVVNTLGERFVDEGENFRNYTYSRMGAAMLQQPNARGWQIFDAVGAKLLPDEYRVRHATRYQADTLEALVAQFDGVDAPRLLQTLKAFNDAVDRSLPFNPAVLDGRCTRGLAVNKSNWALPLEQGPFVAYEVSCGITCTYAGVAITPQAEVLDEEGFPMPGLYAAGEMVGGLYFSKYPGGAGLTSGSVFGRIAGQHAARMAAA</sequence>
<keyword evidence="7" id="KW-1185">Reference proteome</keyword>
<accession>Q2KTY6</accession>
<dbReference type="Pfam" id="PF00890">
    <property type="entry name" value="FAD_binding_2"/>
    <property type="match status" value="1"/>
</dbReference>
<dbReference type="PANTHER" id="PTHR43400:SF7">
    <property type="entry name" value="FAD-DEPENDENT OXIDOREDUCTASE 2 FAD BINDING DOMAIN-CONTAINING PROTEIN"/>
    <property type="match status" value="1"/>
</dbReference>
<dbReference type="InterPro" id="IPR003953">
    <property type="entry name" value="FAD-dep_OxRdtase_2_FAD-bd"/>
</dbReference>
<feature type="non-terminal residue" evidence="6">
    <location>
        <position position="1"/>
    </location>
</feature>
<evidence type="ECO:0000256" key="4">
    <source>
        <dbReference type="ARBA" id="ARBA00023002"/>
    </source>
</evidence>
<dbReference type="STRING" id="360910.BAV3264"/>
<name>Q2KTY6_BORA1</name>
<evidence type="ECO:0000256" key="2">
    <source>
        <dbReference type="ARBA" id="ARBA00022630"/>
    </source>
</evidence>
<dbReference type="GO" id="GO:0016491">
    <property type="term" value="F:oxidoreductase activity"/>
    <property type="evidence" value="ECO:0007669"/>
    <property type="project" value="UniProtKB-KW"/>
</dbReference>
<feature type="domain" description="FAD-dependent oxidoreductase 2 FAD-binding" evidence="5">
    <location>
        <begin position="11"/>
        <end position="475"/>
    </location>
</feature>
<proteinExistence type="predicted"/>
<evidence type="ECO:0000256" key="1">
    <source>
        <dbReference type="ARBA" id="ARBA00001974"/>
    </source>
</evidence>
<dbReference type="Gene3D" id="3.50.50.60">
    <property type="entry name" value="FAD/NAD(P)-binding domain"/>
    <property type="match status" value="1"/>
</dbReference>
<dbReference type="EMBL" id="AM167904">
    <property type="protein sequence ID" value="CAJ50874.1"/>
    <property type="molecule type" value="Genomic_DNA"/>
</dbReference>
<organism evidence="6 7">
    <name type="scientific">Bordetella avium (strain 197N)</name>
    <dbReference type="NCBI Taxonomy" id="360910"/>
    <lineage>
        <taxon>Bacteria</taxon>
        <taxon>Pseudomonadati</taxon>
        <taxon>Pseudomonadota</taxon>
        <taxon>Betaproteobacteria</taxon>
        <taxon>Burkholderiales</taxon>
        <taxon>Alcaligenaceae</taxon>
        <taxon>Bordetella</taxon>
    </lineage>
</organism>
<reference evidence="6 7" key="1">
    <citation type="journal article" date="2006" name="J. Bacteriol.">
        <title>Comparison of the genome sequence of the poultry pathogen Bordetella avium with those of B. bronchiseptica, B. pertussis, and B. parapertussis reveals extensive diversity in surface structures associated with host interaction.</title>
        <authorList>
            <person name="Sebaihia M."/>
            <person name="Preston A."/>
            <person name="Maskell D.J."/>
            <person name="Kuzmiak H."/>
            <person name="Connell T.D."/>
            <person name="King N.D."/>
            <person name="Orndorff P.E."/>
            <person name="Miyamoto D.M."/>
            <person name="Thomson N.R."/>
            <person name="Harris D."/>
            <person name="Goble A."/>
            <person name="Lord A."/>
            <person name="Murphy L."/>
            <person name="Quail M.A."/>
            <person name="Rutter S."/>
            <person name="Squares R."/>
            <person name="Squares S."/>
            <person name="Woodward J."/>
            <person name="Parkhill J."/>
            <person name="Temple L.M."/>
        </authorList>
    </citation>
    <scope>NUCLEOTIDE SEQUENCE [LARGE SCALE GENOMIC DNA]</scope>
    <source>
        <strain evidence="6 7">197N</strain>
    </source>
</reference>
<keyword evidence="2" id="KW-0285">Flavoprotein</keyword>
<dbReference type="HOGENOM" id="CLU_011398_4_6_4"/>
<dbReference type="InterPro" id="IPR027477">
    <property type="entry name" value="Succ_DH/fumarate_Rdtase_cat_sf"/>
</dbReference>
<dbReference type="Gene3D" id="3.90.700.10">
    <property type="entry name" value="Succinate dehydrogenase/fumarate reductase flavoprotein, catalytic domain"/>
    <property type="match status" value="1"/>
</dbReference>
<dbReference type="SUPFAM" id="SSF51905">
    <property type="entry name" value="FAD/NAD(P)-binding domain"/>
    <property type="match status" value="1"/>
</dbReference>
<keyword evidence="4" id="KW-0560">Oxidoreductase</keyword>
<dbReference type="PANTHER" id="PTHR43400">
    <property type="entry name" value="FUMARATE REDUCTASE"/>
    <property type="match status" value="1"/>
</dbReference>